<dbReference type="OrthoDB" id="10258062at2759"/>
<dbReference type="GO" id="GO:0051083">
    <property type="term" value="P:'de novo' cotranslational protein folding"/>
    <property type="evidence" value="ECO:0007669"/>
    <property type="project" value="TreeGrafter"/>
</dbReference>
<feature type="region of interest" description="Disordered" evidence="2">
    <location>
        <begin position="1"/>
        <end position="46"/>
    </location>
</feature>
<organism evidence="4 5">
    <name type="scientific">Fusarium tricinctum</name>
    <dbReference type="NCBI Taxonomy" id="61284"/>
    <lineage>
        <taxon>Eukaryota</taxon>
        <taxon>Fungi</taxon>
        <taxon>Dikarya</taxon>
        <taxon>Ascomycota</taxon>
        <taxon>Pezizomycotina</taxon>
        <taxon>Sordariomycetes</taxon>
        <taxon>Hypocreomycetidae</taxon>
        <taxon>Hypocreales</taxon>
        <taxon>Nectriaceae</taxon>
        <taxon>Fusarium</taxon>
        <taxon>Fusarium tricinctum species complex</taxon>
    </lineage>
</organism>
<accession>A0A8K0S7J2</accession>
<dbReference type="Gene3D" id="1.25.40.720">
    <property type="entry name" value="Telomere length regulation protein 2, C-terminal domain"/>
    <property type="match status" value="2"/>
</dbReference>
<sequence length="988" mass="108499">MDDLLTPVSTTYLKPRNEPEPLFREVKTASSQEEPRKPSAISTPDDAVDALKNQPDYDSLISVLQFLSSHRTASDGFSFSAPSPKNASIIHLLVTEIAPNYWTLLLEGAVDDATHHNTTLPSDADLFICCLRSLTGLNAVITQTRALIQEARLGGKEERRTDLSLNLGILLSVLSSILGTDGSIPAIWSESTRSIANAALQRVQSQKLSSILTNGQIVSTSAEALEIIGRDKIRDDTQWVGDGLRYSTWMGNAIAAWVISSPEADAMSFSSELFQRALSLHHSENLIKIVIDRLLLSPQSSVSTFTQLALSQPRTSKKIIHFLLRHLSQKHLQGLSLDDTSPNDKVSAVAQLLKELALNDATRREVLINWCASSSGAGLGDGIGIRRAVVAALAQDRDAIIAVLEKSLAQFGDELYIKHSAILQQDVHTQILLLAAGYVHRISPIKLTLLMRVGTYMTTISNRIGSTQSRAQFLGLVVGETLSALVDDNKKRLDFKMEQTETEEAKHLKDLTKVSDSIGSIDPILSNLETETIPQKRKLVTPNKTIQKKTKQKKKPIATESKPKAIIEEVDSSDDDEDLAPYSKDSDPEDSDDDATLVQRNKPKPPVYIRDLVSYLRDSESYDKQLLALQTAPVLIRRKTNYGTEVSFHADELAGLLVGIQDKFEIENFQDLRLQGMVALVVSQPKTMAPWFARTFFEGDYSLHQRTSVLITLGLSARELAGFEASEYQSAASFPSKRLPEKMEQLYLSSTNDNRALPFSQLKSLPSNALDTISQSLTSSFLAPLAAEAADSNTGPDVLKLQTFTARYKSKTKSKPRVRAIPNTTAALLATSFFSPLTAHFQVALRSAKPIILNHALLALYLQTLGIVIHSAGPSTLSLPQLTAELWNLLLGVRVHVLGDLGAMKGWLVAMASLLEVNGGDMRRLCENQGREVMETREWVAMVFEKTRGGDGGEENEVKMLSAGVLIRIGEAIEKYQALLMGDMIGFQ</sequence>
<feature type="compositionally biased region" description="Basic and acidic residues" evidence="2">
    <location>
        <begin position="15"/>
        <end position="37"/>
    </location>
</feature>
<dbReference type="EMBL" id="JAGPXF010000002">
    <property type="protein sequence ID" value="KAH7256783.1"/>
    <property type="molecule type" value="Genomic_DNA"/>
</dbReference>
<evidence type="ECO:0000313" key="5">
    <source>
        <dbReference type="Proteomes" id="UP000813427"/>
    </source>
</evidence>
<reference evidence="4" key="1">
    <citation type="journal article" date="2021" name="Nat. Commun.">
        <title>Genetic determinants of endophytism in the Arabidopsis root mycobiome.</title>
        <authorList>
            <person name="Mesny F."/>
            <person name="Miyauchi S."/>
            <person name="Thiergart T."/>
            <person name="Pickel B."/>
            <person name="Atanasova L."/>
            <person name="Karlsson M."/>
            <person name="Huettel B."/>
            <person name="Barry K.W."/>
            <person name="Haridas S."/>
            <person name="Chen C."/>
            <person name="Bauer D."/>
            <person name="Andreopoulos W."/>
            <person name="Pangilinan J."/>
            <person name="LaButti K."/>
            <person name="Riley R."/>
            <person name="Lipzen A."/>
            <person name="Clum A."/>
            <person name="Drula E."/>
            <person name="Henrissat B."/>
            <person name="Kohler A."/>
            <person name="Grigoriev I.V."/>
            <person name="Martin F.M."/>
            <person name="Hacquard S."/>
        </authorList>
    </citation>
    <scope>NUCLEOTIDE SEQUENCE</scope>
    <source>
        <strain evidence="4">MPI-SDFR-AT-0068</strain>
    </source>
</reference>
<name>A0A8K0S7J2_9HYPO</name>
<evidence type="ECO:0000256" key="1">
    <source>
        <dbReference type="ARBA" id="ARBA00006133"/>
    </source>
</evidence>
<feature type="compositionally biased region" description="Acidic residues" evidence="2">
    <location>
        <begin position="568"/>
        <end position="579"/>
    </location>
</feature>
<evidence type="ECO:0000313" key="4">
    <source>
        <dbReference type="EMBL" id="KAH7256783.1"/>
    </source>
</evidence>
<proteinExistence type="inferred from homology"/>
<dbReference type="InterPro" id="IPR019337">
    <property type="entry name" value="Telomere_length_regulation_dom"/>
</dbReference>
<dbReference type="InterPro" id="IPR038528">
    <property type="entry name" value="TEL2_C_sf"/>
</dbReference>
<comment type="caution">
    <text evidence="4">The sequence shown here is derived from an EMBL/GenBank/DDBJ whole genome shotgun (WGS) entry which is preliminary data.</text>
</comment>
<feature type="region of interest" description="Disordered" evidence="2">
    <location>
        <begin position="542"/>
        <end position="601"/>
    </location>
</feature>
<dbReference type="InterPro" id="IPR051970">
    <property type="entry name" value="TEL2_Regulation"/>
</dbReference>
<dbReference type="Pfam" id="PF10193">
    <property type="entry name" value="Telomere_reg-2"/>
    <property type="match status" value="1"/>
</dbReference>
<protein>
    <submittedName>
        <fullName evidence="4">Telomere length regulation protein-domain-containing protein</fullName>
    </submittedName>
</protein>
<dbReference type="FunFam" id="1.25.40.720:FF:000004">
    <property type="entry name" value="WGS project CABT00000000 data, contig 2.6"/>
    <property type="match status" value="1"/>
</dbReference>
<dbReference type="GO" id="GO:0005829">
    <property type="term" value="C:cytosol"/>
    <property type="evidence" value="ECO:0007669"/>
    <property type="project" value="TreeGrafter"/>
</dbReference>
<dbReference type="Proteomes" id="UP000813427">
    <property type="component" value="Unassembled WGS sequence"/>
</dbReference>
<dbReference type="GO" id="GO:0051879">
    <property type="term" value="F:Hsp90 protein binding"/>
    <property type="evidence" value="ECO:0007669"/>
    <property type="project" value="TreeGrafter"/>
</dbReference>
<dbReference type="GO" id="GO:0042162">
    <property type="term" value="F:telomeric DNA binding"/>
    <property type="evidence" value="ECO:0007669"/>
    <property type="project" value="TreeGrafter"/>
</dbReference>
<feature type="compositionally biased region" description="Basic residues" evidence="2">
    <location>
        <begin position="546"/>
        <end position="556"/>
    </location>
</feature>
<evidence type="ECO:0000259" key="3">
    <source>
        <dbReference type="Pfam" id="PF10193"/>
    </source>
</evidence>
<gene>
    <name evidence="4" type="ORF">BKA59DRAFT_432692</name>
</gene>
<feature type="domain" description="Telomere length regulation protein conserved" evidence="3">
    <location>
        <begin position="606"/>
        <end position="717"/>
    </location>
</feature>
<dbReference type="PANTHER" id="PTHR15830">
    <property type="entry name" value="TELOMERE LENGTH REGULATION PROTEIN TEL2 FAMILY MEMBER"/>
    <property type="match status" value="1"/>
</dbReference>
<dbReference type="AlphaFoldDB" id="A0A8K0S7J2"/>
<dbReference type="PANTHER" id="PTHR15830:SF10">
    <property type="entry name" value="TELOMERE LENGTH REGULATION PROTEIN TEL2 HOMOLOG"/>
    <property type="match status" value="1"/>
</dbReference>
<keyword evidence="5" id="KW-1185">Reference proteome</keyword>
<comment type="similarity">
    <text evidence="1">Belongs to the TEL2 family.</text>
</comment>
<evidence type="ECO:0000256" key="2">
    <source>
        <dbReference type="SAM" id="MobiDB-lite"/>
    </source>
</evidence>